<feature type="transmembrane region" description="Helical" evidence="7">
    <location>
        <begin position="166"/>
        <end position="188"/>
    </location>
</feature>
<dbReference type="InterPro" id="IPR038770">
    <property type="entry name" value="Na+/solute_symporter_sf"/>
</dbReference>
<dbReference type="InterPro" id="IPR006153">
    <property type="entry name" value="Cation/H_exchanger_TM"/>
</dbReference>
<protein>
    <submittedName>
        <fullName evidence="9">Na(+)/H(+) antiporter</fullName>
    </submittedName>
</protein>
<evidence type="ECO:0000256" key="1">
    <source>
        <dbReference type="ARBA" id="ARBA00004141"/>
    </source>
</evidence>
<evidence type="ECO:0000259" key="8">
    <source>
        <dbReference type="Pfam" id="PF00999"/>
    </source>
</evidence>
<dbReference type="RefSeq" id="WP_025286426.1">
    <property type="nucleotide sequence ID" value="NZ_CP003181.2"/>
</dbReference>
<gene>
    <name evidence="9" type="ORF">GbCGDNIH3_0929</name>
</gene>
<keyword evidence="2" id="KW-0813">Transport</keyword>
<dbReference type="AlphaFoldDB" id="A0AAN0RDA1"/>
<evidence type="ECO:0000256" key="7">
    <source>
        <dbReference type="SAM" id="Phobius"/>
    </source>
</evidence>
<feature type="transmembrane region" description="Helical" evidence="7">
    <location>
        <begin position="364"/>
        <end position="383"/>
    </location>
</feature>
<proteinExistence type="predicted"/>
<name>A0AAN0RDA1_9PROT</name>
<feature type="transmembrane region" description="Helical" evidence="7">
    <location>
        <begin position="194"/>
        <end position="212"/>
    </location>
</feature>
<reference evidence="10" key="1">
    <citation type="submission" date="2012-06" db="EMBL/GenBank/DDBJ databases">
        <title>Genome analysis of multiple Granulibacter bethesdensis isolates demonstrates substantial genome diversity.</title>
        <authorList>
            <person name="Greenberg D.E."/>
            <person name="Porcella S.F."/>
            <person name="Zarember K."/>
            <person name="Zelazny A.M."/>
            <person name="Bruno D."/>
            <person name="Martens C."/>
            <person name="Barbian K.D."/>
            <person name="Jaske E."/>
            <person name="Holland S.M."/>
        </authorList>
    </citation>
    <scope>NUCLEOTIDE SEQUENCE [LARGE SCALE GENOMIC DNA]</scope>
    <source>
        <strain evidence="10">CGDNIH3</strain>
    </source>
</reference>
<evidence type="ECO:0000256" key="3">
    <source>
        <dbReference type="ARBA" id="ARBA00022692"/>
    </source>
</evidence>
<feature type="domain" description="Cation/H+ exchanger transmembrane" evidence="8">
    <location>
        <begin position="23"/>
        <end position="379"/>
    </location>
</feature>
<evidence type="ECO:0000313" key="10">
    <source>
        <dbReference type="Proteomes" id="UP000019438"/>
    </source>
</evidence>
<dbReference type="GO" id="GO:0015297">
    <property type="term" value="F:antiporter activity"/>
    <property type="evidence" value="ECO:0007669"/>
    <property type="project" value="InterPro"/>
</dbReference>
<dbReference type="PANTHER" id="PTHR32468">
    <property type="entry name" value="CATION/H + ANTIPORTER"/>
    <property type="match status" value="1"/>
</dbReference>
<evidence type="ECO:0000256" key="4">
    <source>
        <dbReference type="ARBA" id="ARBA00022989"/>
    </source>
</evidence>
<feature type="transmembrane region" description="Helical" evidence="7">
    <location>
        <begin position="301"/>
        <end position="322"/>
    </location>
</feature>
<feature type="transmembrane region" description="Helical" evidence="7">
    <location>
        <begin position="104"/>
        <end position="125"/>
    </location>
</feature>
<feature type="transmembrane region" description="Helical" evidence="7">
    <location>
        <begin position="233"/>
        <end position="255"/>
    </location>
</feature>
<keyword evidence="5" id="KW-0406">Ion transport</keyword>
<evidence type="ECO:0000256" key="5">
    <source>
        <dbReference type="ARBA" id="ARBA00023065"/>
    </source>
</evidence>
<sequence length="405" mass="42776">MSPIALLLIQSLTIVAGPVLIWHGLKLQRIVPLAVLQILSGIALGPSLFGRFFPHASAWLFNSTSLGALSGLAAIAVLLFGFVAGLHLTPGSMRDNSSRGQSGLLIRLIAGSILVPTLLGGIAGLACGFSFPLAAATGISAGVTALPVLAAILRENGLSYSRLGQSALRIAAANDAGLWILLALLLAAGSDHRFLLILLAGPIWFLGLPKLIRRASPWLLGHEDRLMAVAGTYALASGLLTEWLGLQYILGAFLAGATMPVPLREELLVRLESSCITLLMPFFFMLTGLRTSIDPHATEFWIVLTVAMLSAVIGKMAGVAVMGRIGGESWRFGLALGALLQTKGLMEVIVVNMLRTAHLIDDDAFSALIVMALICTAIAMPLAKGVLRDRSIMVEAASFLQRHRS</sequence>
<dbReference type="GO" id="GO:1902600">
    <property type="term" value="P:proton transmembrane transport"/>
    <property type="evidence" value="ECO:0007669"/>
    <property type="project" value="InterPro"/>
</dbReference>
<dbReference type="InterPro" id="IPR050794">
    <property type="entry name" value="CPA2_transporter"/>
</dbReference>
<dbReference type="KEGG" id="gbc:GbCGDNIH3_0929"/>
<feature type="transmembrane region" description="Helical" evidence="7">
    <location>
        <begin position="6"/>
        <end position="23"/>
    </location>
</feature>
<feature type="transmembrane region" description="Helical" evidence="7">
    <location>
        <begin position="59"/>
        <end position="83"/>
    </location>
</feature>
<feature type="transmembrane region" description="Helical" evidence="7">
    <location>
        <begin position="131"/>
        <end position="154"/>
    </location>
</feature>
<feature type="transmembrane region" description="Helical" evidence="7">
    <location>
        <begin position="30"/>
        <end position="53"/>
    </location>
</feature>
<evidence type="ECO:0000256" key="6">
    <source>
        <dbReference type="ARBA" id="ARBA00023136"/>
    </source>
</evidence>
<feature type="transmembrane region" description="Helical" evidence="7">
    <location>
        <begin position="267"/>
        <end position="289"/>
    </location>
</feature>
<evidence type="ECO:0000256" key="2">
    <source>
        <dbReference type="ARBA" id="ARBA00022448"/>
    </source>
</evidence>
<keyword evidence="4 7" id="KW-1133">Transmembrane helix</keyword>
<dbReference type="GO" id="GO:0016020">
    <property type="term" value="C:membrane"/>
    <property type="evidence" value="ECO:0007669"/>
    <property type="project" value="UniProtKB-SubCell"/>
</dbReference>
<dbReference type="Pfam" id="PF00999">
    <property type="entry name" value="Na_H_Exchanger"/>
    <property type="match status" value="1"/>
</dbReference>
<comment type="subcellular location">
    <subcellularLocation>
        <location evidence="1">Membrane</location>
        <topology evidence="1">Multi-pass membrane protein</topology>
    </subcellularLocation>
</comment>
<dbReference type="Gene3D" id="1.20.1530.20">
    <property type="match status" value="1"/>
</dbReference>
<dbReference type="Proteomes" id="UP000019438">
    <property type="component" value="Chromosome"/>
</dbReference>
<keyword evidence="6 7" id="KW-0472">Membrane</keyword>
<keyword evidence="3 7" id="KW-0812">Transmembrane</keyword>
<organism evidence="9 10">
    <name type="scientific">Granulibacter bethesdensis</name>
    <dbReference type="NCBI Taxonomy" id="364410"/>
    <lineage>
        <taxon>Bacteria</taxon>
        <taxon>Pseudomonadati</taxon>
        <taxon>Pseudomonadota</taxon>
        <taxon>Alphaproteobacteria</taxon>
        <taxon>Acetobacterales</taxon>
        <taxon>Acetobacteraceae</taxon>
        <taxon>Granulibacter</taxon>
    </lineage>
</organism>
<dbReference type="EMBL" id="CP003181">
    <property type="protein sequence ID" value="AHJ62757.1"/>
    <property type="molecule type" value="Genomic_DNA"/>
</dbReference>
<accession>A0AAN0RDA1</accession>
<dbReference type="PANTHER" id="PTHR32468:SF0">
    <property type="entry name" value="K(+)_H(+) ANTIPORTER 1"/>
    <property type="match status" value="1"/>
</dbReference>
<evidence type="ECO:0000313" key="9">
    <source>
        <dbReference type="EMBL" id="AHJ62757.1"/>
    </source>
</evidence>